<dbReference type="Proteomes" id="UP000297595">
    <property type="component" value="Unassembled WGS sequence"/>
</dbReference>
<dbReference type="EMBL" id="SOZJ01000003">
    <property type="protein sequence ID" value="TGJ69702.1"/>
    <property type="molecule type" value="Genomic_DNA"/>
</dbReference>
<accession>A0A8H2E3D9</accession>
<dbReference type="Gene3D" id="3.30.465.10">
    <property type="match status" value="1"/>
</dbReference>
<dbReference type="GO" id="GO:0050660">
    <property type="term" value="F:flavin adenine dinucleotide binding"/>
    <property type="evidence" value="ECO:0007669"/>
    <property type="project" value="InterPro"/>
</dbReference>
<comment type="caution">
    <text evidence="1">The sequence shown here is derived from an EMBL/GenBank/DDBJ whole genome shotgun (WGS) entry which is preliminary data.</text>
</comment>
<dbReference type="AlphaFoldDB" id="A0A8H2E3D9"/>
<evidence type="ECO:0000313" key="1">
    <source>
        <dbReference type="EMBL" id="TGJ69702.1"/>
    </source>
</evidence>
<protein>
    <recommendedName>
        <fullName evidence="3">Berberine/berberine-like domain-containing protein</fullName>
    </recommendedName>
</protein>
<gene>
    <name evidence="1" type="ORF">EYR41_005723</name>
</gene>
<evidence type="ECO:0000313" key="2">
    <source>
        <dbReference type="Proteomes" id="UP000297595"/>
    </source>
</evidence>
<dbReference type="InterPro" id="IPR016169">
    <property type="entry name" value="FAD-bd_PCMH_sub2"/>
</dbReference>
<sequence length="449" mass="51746">MSIRIEDLEGMQYPRDGTELQQEDYAYSTNNMPPQATKEPLYELQSHCATKSGKNIQIDLTNTYKDMMVFNPTGLANKTYVYAGVSSRLKDFNAYLTYNKLFVPHGFGAYVCVGGHAQTGGSIRMVDYNGAIKEVTKDTDPNLFWQFSVAVRALDYMGTVEGPNGFKGPHGLKGLWLYNREVLIELLKHLAEMSDDANFPRNYDFCINVLSTEFPVTGLFPELEDSRIWENIQVKIKNQFLDEFLKFLNGTFPSIITINAQWCPVNKGDKYDSTVDRWFQKFRELGSSFKHLTLLIDEWDKDMATLTGDWMFPKPREFDLPYVKRAYSTSQRNLSTNKWVDTVVQRIDLIYNPDHYLNGEPGQKKYERYLGCKLAVRIQNYGGNFARFTTNRNNGTSYSWRDSSIVQVFDCFHKTDDDSKHYAEEWAAKNDMLMNGPNGVFSPVDRRLI</sequence>
<reference evidence="1 2" key="1">
    <citation type="submission" date="2019-03" db="EMBL/GenBank/DDBJ databases">
        <title>Nematode-trapping fungi genome.</title>
        <authorList>
            <person name="Vidal-Diez De Ulzurrun G."/>
        </authorList>
    </citation>
    <scope>NUCLEOTIDE SEQUENCE [LARGE SCALE GENOMIC DNA]</scope>
    <source>
        <strain evidence="1 2">TWF154</strain>
    </source>
</reference>
<name>A0A8H2E3D9_ORBOL</name>
<evidence type="ECO:0008006" key="3">
    <source>
        <dbReference type="Google" id="ProtNLM"/>
    </source>
</evidence>
<dbReference type="InterPro" id="IPR036318">
    <property type="entry name" value="FAD-bd_PCMH-like_sf"/>
</dbReference>
<organism evidence="1 2">
    <name type="scientific">Orbilia oligospora</name>
    <name type="common">Nematode-trapping fungus</name>
    <name type="synonym">Arthrobotrys oligospora</name>
    <dbReference type="NCBI Taxonomy" id="2813651"/>
    <lineage>
        <taxon>Eukaryota</taxon>
        <taxon>Fungi</taxon>
        <taxon>Dikarya</taxon>
        <taxon>Ascomycota</taxon>
        <taxon>Pezizomycotina</taxon>
        <taxon>Orbiliomycetes</taxon>
        <taxon>Orbiliales</taxon>
        <taxon>Orbiliaceae</taxon>
        <taxon>Orbilia</taxon>
    </lineage>
</organism>
<dbReference type="SUPFAM" id="SSF56176">
    <property type="entry name" value="FAD-binding/transporter-associated domain-like"/>
    <property type="match status" value="1"/>
</dbReference>
<proteinExistence type="predicted"/>